<dbReference type="Pfam" id="PF07690">
    <property type="entry name" value="MFS_1"/>
    <property type="match status" value="1"/>
</dbReference>
<feature type="transmembrane region" description="Helical" evidence="6">
    <location>
        <begin position="20"/>
        <end position="40"/>
    </location>
</feature>
<comment type="subcellular location">
    <subcellularLocation>
        <location evidence="1">Cell membrane</location>
        <topology evidence="1">Multi-pass membrane protein</topology>
    </subcellularLocation>
</comment>
<dbReference type="Proteomes" id="UP001595791">
    <property type="component" value="Unassembled WGS sequence"/>
</dbReference>
<proteinExistence type="predicted"/>
<dbReference type="EMBL" id="JBHSBU010000001">
    <property type="protein sequence ID" value="MFC4159393.1"/>
    <property type="molecule type" value="Genomic_DNA"/>
</dbReference>
<feature type="transmembrane region" description="Helical" evidence="6">
    <location>
        <begin position="258"/>
        <end position="277"/>
    </location>
</feature>
<organism evidence="8 9">
    <name type="scientific">Chitinimonas lacunae</name>
    <dbReference type="NCBI Taxonomy" id="1963018"/>
    <lineage>
        <taxon>Bacteria</taxon>
        <taxon>Pseudomonadati</taxon>
        <taxon>Pseudomonadota</taxon>
        <taxon>Betaproteobacteria</taxon>
        <taxon>Neisseriales</taxon>
        <taxon>Chitinibacteraceae</taxon>
        <taxon>Chitinimonas</taxon>
    </lineage>
</organism>
<dbReference type="InterPro" id="IPR011701">
    <property type="entry name" value="MFS"/>
</dbReference>
<keyword evidence="4 6" id="KW-1133">Transmembrane helix</keyword>
<feature type="transmembrane region" description="Helical" evidence="6">
    <location>
        <begin position="174"/>
        <end position="193"/>
    </location>
</feature>
<evidence type="ECO:0000313" key="8">
    <source>
        <dbReference type="EMBL" id="MFC4159393.1"/>
    </source>
</evidence>
<dbReference type="Gene3D" id="1.20.1250.20">
    <property type="entry name" value="MFS general substrate transporter like domains"/>
    <property type="match status" value="1"/>
</dbReference>
<accession>A0ABV8MMI9</accession>
<evidence type="ECO:0000313" key="9">
    <source>
        <dbReference type="Proteomes" id="UP001595791"/>
    </source>
</evidence>
<evidence type="ECO:0000256" key="4">
    <source>
        <dbReference type="ARBA" id="ARBA00022989"/>
    </source>
</evidence>
<feature type="transmembrane region" description="Helical" evidence="6">
    <location>
        <begin position="354"/>
        <end position="375"/>
    </location>
</feature>
<evidence type="ECO:0000256" key="1">
    <source>
        <dbReference type="ARBA" id="ARBA00004651"/>
    </source>
</evidence>
<evidence type="ECO:0000256" key="6">
    <source>
        <dbReference type="SAM" id="Phobius"/>
    </source>
</evidence>
<feature type="transmembrane region" description="Helical" evidence="6">
    <location>
        <begin position="381"/>
        <end position="398"/>
    </location>
</feature>
<dbReference type="InterPro" id="IPR036259">
    <property type="entry name" value="MFS_trans_sf"/>
</dbReference>
<feature type="transmembrane region" description="Helical" evidence="6">
    <location>
        <begin position="46"/>
        <end position="67"/>
    </location>
</feature>
<dbReference type="PANTHER" id="PTHR23513:SF6">
    <property type="entry name" value="MAJOR FACILITATOR SUPERFAMILY ASSOCIATED DOMAIN-CONTAINING PROTEIN"/>
    <property type="match status" value="1"/>
</dbReference>
<comment type="caution">
    <text evidence="8">The sequence shown here is derived from an EMBL/GenBank/DDBJ whole genome shotgun (WGS) entry which is preliminary data.</text>
</comment>
<reference evidence="9" key="1">
    <citation type="journal article" date="2019" name="Int. J. Syst. Evol. Microbiol.">
        <title>The Global Catalogue of Microorganisms (GCM) 10K type strain sequencing project: providing services to taxonomists for standard genome sequencing and annotation.</title>
        <authorList>
            <consortium name="The Broad Institute Genomics Platform"/>
            <consortium name="The Broad Institute Genome Sequencing Center for Infectious Disease"/>
            <person name="Wu L."/>
            <person name="Ma J."/>
        </authorList>
    </citation>
    <scope>NUCLEOTIDE SEQUENCE [LARGE SCALE GENOMIC DNA]</scope>
    <source>
        <strain evidence="9">LMG 29894</strain>
    </source>
</reference>
<dbReference type="RefSeq" id="WP_378163098.1">
    <property type="nucleotide sequence ID" value="NZ_JBHSBU010000001.1"/>
</dbReference>
<evidence type="ECO:0000256" key="5">
    <source>
        <dbReference type="ARBA" id="ARBA00023136"/>
    </source>
</evidence>
<evidence type="ECO:0000259" key="7">
    <source>
        <dbReference type="PROSITE" id="PS50850"/>
    </source>
</evidence>
<keyword evidence="3 6" id="KW-0812">Transmembrane</keyword>
<keyword evidence="2" id="KW-1003">Cell membrane</keyword>
<sequence>MKALRARLVTHPPAFRALLLSDVAMQLAMMVGQVAIPWWISDHGGAVHLAIYGTVMAITMLISLPLLAPVGDRWPKSRLIASSLALFSVVTLILALLASFDYYDLWLVIALKALSVTANAVLGPASFSIAAELVPPERLSDGLGLQKSAQAIGRLVGPALGGLALALFGTAAALWLHVLLLVIASLAAWRIIVPPADPHRASSHEPWWPALRAGFLAKWRIPLERYWTATAFLMMLFFLPVLGLLMPLKVRELGLSGAWLGACEAGISFGMLIGSLGGADWLSHRFGRFRASFGAMMGSGLAQMLVGATTSPYLLVLGFVVVGLSLAVVQMVGQTHRMLAMPPDFRARMTAVNMMVLQIAGALGPMLAGWGLLYITAGQVYLLFGFSYGFAALGFLRVPGYRNFLELDHEAVKGWYGRFYPQLFGKESSAADKP</sequence>
<dbReference type="InterPro" id="IPR020846">
    <property type="entry name" value="MFS_dom"/>
</dbReference>
<dbReference type="PANTHER" id="PTHR23513">
    <property type="entry name" value="INTEGRAL MEMBRANE EFFLUX PROTEIN-RELATED"/>
    <property type="match status" value="1"/>
</dbReference>
<feature type="transmembrane region" description="Helical" evidence="6">
    <location>
        <begin position="226"/>
        <end position="246"/>
    </location>
</feature>
<keyword evidence="5 6" id="KW-0472">Membrane</keyword>
<gene>
    <name evidence="8" type="ORF">ACFOW7_08515</name>
</gene>
<keyword evidence="9" id="KW-1185">Reference proteome</keyword>
<evidence type="ECO:0000256" key="3">
    <source>
        <dbReference type="ARBA" id="ARBA00022692"/>
    </source>
</evidence>
<protein>
    <submittedName>
        <fullName evidence="8">MFS transporter</fullName>
    </submittedName>
</protein>
<feature type="transmembrane region" description="Helical" evidence="6">
    <location>
        <begin position="312"/>
        <end position="333"/>
    </location>
</feature>
<feature type="transmembrane region" description="Helical" evidence="6">
    <location>
        <begin position="151"/>
        <end position="168"/>
    </location>
</feature>
<dbReference type="CDD" id="cd06173">
    <property type="entry name" value="MFS_MefA_like"/>
    <property type="match status" value="1"/>
</dbReference>
<evidence type="ECO:0000256" key="2">
    <source>
        <dbReference type="ARBA" id="ARBA00022475"/>
    </source>
</evidence>
<name>A0ABV8MMI9_9NEIS</name>
<feature type="domain" description="Major facilitator superfamily (MFS) profile" evidence="7">
    <location>
        <begin position="1"/>
        <end position="403"/>
    </location>
</feature>
<feature type="transmembrane region" description="Helical" evidence="6">
    <location>
        <begin position="79"/>
        <end position="100"/>
    </location>
</feature>
<dbReference type="SUPFAM" id="SSF103473">
    <property type="entry name" value="MFS general substrate transporter"/>
    <property type="match status" value="1"/>
</dbReference>
<dbReference type="PROSITE" id="PS50850">
    <property type="entry name" value="MFS"/>
    <property type="match status" value="1"/>
</dbReference>